<proteinExistence type="inferred from homology"/>
<evidence type="ECO:0000256" key="7">
    <source>
        <dbReference type="SAM" id="MobiDB-lite"/>
    </source>
</evidence>
<evidence type="ECO:0000256" key="2">
    <source>
        <dbReference type="ARBA" id="ARBA00022598"/>
    </source>
</evidence>
<dbReference type="GO" id="GO:0032267">
    <property type="term" value="F:tRNA(Ile)-lysidine synthase activity"/>
    <property type="evidence" value="ECO:0007669"/>
    <property type="project" value="UniProtKB-EC"/>
</dbReference>
<evidence type="ECO:0000256" key="1">
    <source>
        <dbReference type="ARBA" id="ARBA00013267"/>
    </source>
</evidence>
<keyword evidence="10" id="KW-1185">Reference proteome</keyword>
<protein>
    <recommendedName>
        <fullName evidence="1">tRNA(Ile)-lysidine synthetase</fullName>
        <ecNumber evidence="1">6.3.4.19</ecNumber>
    </recommendedName>
</protein>
<gene>
    <name evidence="9" type="ORF">E0L32_010488</name>
</gene>
<dbReference type="EC" id="6.3.4.19" evidence="1"/>
<feature type="domain" description="tRNA(Ile)-lysidine/2-thiocytidine synthase N-terminal" evidence="8">
    <location>
        <begin position="288"/>
        <end position="331"/>
    </location>
</feature>
<dbReference type="Gene3D" id="3.40.50.620">
    <property type="entry name" value="HUPs"/>
    <property type="match status" value="1"/>
</dbReference>
<dbReference type="EMBL" id="SKBQ01000085">
    <property type="protein sequence ID" value="TPX07801.1"/>
    <property type="molecule type" value="Genomic_DNA"/>
</dbReference>
<evidence type="ECO:0000313" key="10">
    <source>
        <dbReference type="Proteomes" id="UP000319257"/>
    </source>
</evidence>
<dbReference type="RefSeq" id="XP_030989512.1">
    <property type="nucleotide sequence ID" value="XM_031133112.1"/>
</dbReference>
<dbReference type="SUPFAM" id="SSF53254">
    <property type="entry name" value="Phosphoglycerate mutase-like"/>
    <property type="match status" value="1"/>
</dbReference>
<dbReference type="AlphaFoldDB" id="A0A507ASB8"/>
<comment type="catalytic activity">
    <reaction evidence="6">
        <text>cytidine(34) in tRNA(Ile2) + L-lysine + ATP = lysidine(34) in tRNA(Ile2) + AMP + diphosphate + H(+)</text>
        <dbReference type="Rhea" id="RHEA:43744"/>
        <dbReference type="Rhea" id="RHEA-COMP:10625"/>
        <dbReference type="Rhea" id="RHEA-COMP:10670"/>
        <dbReference type="ChEBI" id="CHEBI:15378"/>
        <dbReference type="ChEBI" id="CHEBI:30616"/>
        <dbReference type="ChEBI" id="CHEBI:32551"/>
        <dbReference type="ChEBI" id="CHEBI:33019"/>
        <dbReference type="ChEBI" id="CHEBI:82748"/>
        <dbReference type="ChEBI" id="CHEBI:83665"/>
        <dbReference type="ChEBI" id="CHEBI:456215"/>
        <dbReference type="EC" id="6.3.4.19"/>
    </reaction>
</comment>
<dbReference type="HAMAP" id="MF_01161">
    <property type="entry name" value="tRNA_Ile_lys_synt"/>
    <property type="match status" value="1"/>
</dbReference>
<dbReference type="InterPro" id="IPR014729">
    <property type="entry name" value="Rossmann-like_a/b/a_fold"/>
</dbReference>
<keyword evidence="4" id="KW-0547">Nucleotide-binding</keyword>
<dbReference type="InterPro" id="IPR029033">
    <property type="entry name" value="His_PPase_superfam"/>
</dbReference>
<dbReference type="Pfam" id="PF01171">
    <property type="entry name" value="ATP_bind_3"/>
    <property type="match status" value="2"/>
</dbReference>
<dbReference type="InParanoid" id="A0A507ASB8"/>
<evidence type="ECO:0000313" key="9">
    <source>
        <dbReference type="EMBL" id="TPX07801.1"/>
    </source>
</evidence>
<dbReference type="SUPFAM" id="SSF52402">
    <property type="entry name" value="Adenine nucleotide alpha hydrolases-like"/>
    <property type="match status" value="1"/>
</dbReference>
<dbReference type="InterPro" id="IPR011063">
    <property type="entry name" value="TilS/TtcA_N"/>
</dbReference>
<dbReference type="CDD" id="cd01992">
    <property type="entry name" value="TilS_N"/>
    <property type="match status" value="1"/>
</dbReference>
<dbReference type="OrthoDB" id="10262962at2759"/>
<dbReference type="GeneID" id="41977935"/>
<dbReference type="InterPro" id="IPR012795">
    <property type="entry name" value="tRNA_Ile_lys_synt_N"/>
</dbReference>
<evidence type="ECO:0000256" key="5">
    <source>
        <dbReference type="ARBA" id="ARBA00022840"/>
    </source>
</evidence>
<sequence length="1262" mass="141780">MSTLPQVLHTAARPIGRHEFLDALRATCPPRMPHARGSMHRPVALAISGGVDSMALAFLCARARRDDPWLKIADHPVHSFHALVIDHRLREGSSQEARAVARALERVGARPQVIPLNWASELGRDADPTALPNLESVARRMRYQALGKRAALNRYASMLFAHHEDDQYETVMMRLLAGHGSRGLRGIRAANDIPECQGIHGADRSGFIDDQRLKHPYFNLLPSRAERRHMRRALRNDIDPSEFMRDLAAGLYSDTIDPFSLDDGLFDVRGKSRKAPPLVPLDIEDLGVMIYRPLLEFAKDRLVATCEQNNVPWFEDHTNQDPTLTTRNALRYIARHHKLPAALQKPAILQLARRCDQRARMEEAEAQRLLDQTVVRDFQTNVGTVVIRLPTLRPRARRKHSIYSEASYAKSTEHYRTIAAILVQRLLGIVTPETQVTPATGLQNVVSRLFPSLSERGGTPADQEVPKAFTICGVQFTPVHNRADGGALYWYLSREPHVSPAHSPLPTCVIPALKFRMRWRRRPEEWIWPRWSHWHLYDGRFWIRLSHRFPFEVRVAPFDKSHAKGFRESLLDATARDALAAQLKKYAPGKVRYTLPALYTVDDIDWALSGKQYWLKHSERPLEPLPPPGDDEEPDSHDKDAGGRSLAAETPEQEEERKRQWRWEFDRRGAARQYRLLALPTLGVRLPGTEHWIQWEVRHTFMNALGFLNRPIAGSIWATRALLIASLLVFIPFIVQAQTREMLSDFATSVTAALFLRTGADASPAAPGSTDGAAALRRWYPPRQTRLNNLTNVVGDSGVYGFIFDSSATPDDQYGRYNWCNMPHVRRREYVVPGEEYELRYVELIHRHHKRTPYASNAFPVEPYPWDCDDQGLFYYARPQSPTAHGGDADAAGTYWRGYASPANPFAPRGWRGTCRFPQITAEGLDDAWVHGDDLYGVYGDLLGFLPSREEENAWRDSVAYRVTNNVITSHVAGVVVHGMWRTTGDVPLAVQAGQVDSLEPRYACGAADKAMKKIRKGRAWRAHLRAARPLFKRLDAVSGVEGRDEGFHESLDHYYDNLSARQCHGKPLPCSSPGGGGGGGKEQGVCVTQEMADEAYRFGQWEYSRLYRDDEKSLAASVGAWGVWVAELAAHLRDAMREDGGADAGKKRTLWYHNIAHDGSVSRLLSILQVDEMVWPGMGAEVVFELWRKMNTSGAQPGEGKASASGFYIRVLFGGQVLQSSSPVLGTMDMLPIETLLEYVDGLVGVDASLILGKCNGSIPL</sequence>
<name>A0A507ASB8_9PEZI</name>
<reference evidence="9 10" key="1">
    <citation type="submission" date="2019-06" db="EMBL/GenBank/DDBJ databases">
        <title>Draft genome sequence of the filamentous fungus Phialemoniopsis curvata isolated from diesel fuel.</title>
        <authorList>
            <person name="Varaljay V.A."/>
            <person name="Lyon W.J."/>
            <person name="Crouch A.L."/>
            <person name="Drake C.E."/>
            <person name="Hollomon J.M."/>
            <person name="Nadeau L.J."/>
            <person name="Nunn H.S."/>
            <person name="Stevenson B.S."/>
            <person name="Bojanowski C.L."/>
            <person name="Crookes-Goodson W.J."/>
        </authorList>
    </citation>
    <scope>NUCLEOTIDE SEQUENCE [LARGE SCALE GENOMIC DNA]</scope>
    <source>
        <strain evidence="9 10">D216</strain>
    </source>
</reference>
<evidence type="ECO:0000256" key="4">
    <source>
        <dbReference type="ARBA" id="ARBA00022741"/>
    </source>
</evidence>
<keyword evidence="2" id="KW-0436">Ligase</keyword>
<feature type="region of interest" description="Disordered" evidence="7">
    <location>
        <begin position="619"/>
        <end position="659"/>
    </location>
</feature>
<keyword evidence="5" id="KW-0067">ATP-binding</keyword>
<dbReference type="InterPro" id="IPR012094">
    <property type="entry name" value="tRNA_Ile_lys_synt"/>
</dbReference>
<evidence type="ECO:0000256" key="3">
    <source>
        <dbReference type="ARBA" id="ARBA00022694"/>
    </source>
</evidence>
<dbReference type="GO" id="GO:0005524">
    <property type="term" value="F:ATP binding"/>
    <property type="evidence" value="ECO:0007669"/>
    <property type="project" value="UniProtKB-KW"/>
</dbReference>
<dbReference type="GO" id="GO:0008033">
    <property type="term" value="P:tRNA processing"/>
    <property type="evidence" value="ECO:0007669"/>
    <property type="project" value="UniProtKB-KW"/>
</dbReference>
<dbReference type="Gene3D" id="3.40.50.1240">
    <property type="entry name" value="Phosphoglycerate mutase-like"/>
    <property type="match status" value="1"/>
</dbReference>
<evidence type="ECO:0000259" key="8">
    <source>
        <dbReference type="Pfam" id="PF01171"/>
    </source>
</evidence>
<comment type="caution">
    <text evidence="9">The sequence shown here is derived from an EMBL/GenBank/DDBJ whole genome shotgun (WGS) entry which is preliminary data.</text>
</comment>
<dbReference type="PANTHER" id="PTHR43033">
    <property type="entry name" value="TRNA(ILE)-LYSIDINE SYNTHASE-RELATED"/>
    <property type="match status" value="1"/>
</dbReference>
<evidence type="ECO:0000256" key="6">
    <source>
        <dbReference type="ARBA" id="ARBA00048539"/>
    </source>
</evidence>
<dbReference type="PANTHER" id="PTHR43033:SF1">
    <property type="entry name" value="TRNA(ILE)-LYSIDINE SYNTHASE-RELATED"/>
    <property type="match status" value="1"/>
</dbReference>
<accession>A0A507ASB8</accession>
<keyword evidence="3" id="KW-0819">tRNA processing</keyword>
<feature type="domain" description="tRNA(Ile)-lysidine/2-thiocytidine synthase N-terminal" evidence="8">
    <location>
        <begin position="43"/>
        <end position="193"/>
    </location>
</feature>
<organism evidence="9 10">
    <name type="scientific">Thyridium curvatum</name>
    <dbReference type="NCBI Taxonomy" id="1093900"/>
    <lineage>
        <taxon>Eukaryota</taxon>
        <taxon>Fungi</taxon>
        <taxon>Dikarya</taxon>
        <taxon>Ascomycota</taxon>
        <taxon>Pezizomycotina</taxon>
        <taxon>Sordariomycetes</taxon>
        <taxon>Sordariomycetidae</taxon>
        <taxon>Thyridiales</taxon>
        <taxon>Thyridiaceae</taxon>
        <taxon>Thyridium</taxon>
    </lineage>
</organism>
<dbReference type="Proteomes" id="UP000319257">
    <property type="component" value="Unassembled WGS sequence"/>
</dbReference>